<evidence type="ECO:0000313" key="10">
    <source>
        <dbReference type="Proteomes" id="UP000694393"/>
    </source>
</evidence>
<evidence type="ECO:0000256" key="6">
    <source>
        <dbReference type="ARBA" id="ARBA00023136"/>
    </source>
</evidence>
<dbReference type="Pfam" id="PF12606">
    <property type="entry name" value="RELT"/>
    <property type="match status" value="1"/>
</dbReference>
<dbReference type="GO" id="GO:0005886">
    <property type="term" value="C:plasma membrane"/>
    <property type="evidence" value="ECO:0007669"/>
    <property type="project" value="UniProtKB-SubCell"/>
</dbReference>
<keyword evidence="3" id="KW-1003">Cell membrane</keyword>
<feature type="transmembrane region" description="Helical" evidence="8">
    <location>
        <begin position="49"/>
        <end position="72"/>
    </location>
</feature>
<evidence type="ECO:0000256" key="4">
    <source>
        <dbReference type="ARBA" id="ARBA00022692"/>
    </source>
</evidence>
<dbReference type="Proteomes" id="UP000694393">
    <property type="component" value="Unplaced"/>
</dbReference>
<dbReference type="PANTHER" id="PTHR31037:SF1">
    <property type="entry name" value="RELT-LIKE PROTEIN 1"/>
    <property type="match status" value="1"/>
</dbReference>
<comment type="similarity">
    <text evidence="2">Belongs to the RELT family.</text>
</comment>
<keyword evidence="10" id="KW-1185">Reference proteome</keyword>
<dbReference type="InterPro" id="IPR042315">
    <property type="entry name" value="RELL1"/>
</dbReference>
<organism evidence="9 10">
    <name type="scientific">Pelusios castaneus</name>
    <name type="common">West African mud turtle</name>
    <dbReference type="NCBI Taxonomy" id="367368"/>
    <lineage>
        <taxon>Eukaryota</taxon>
        <taxon>Metazoa</taxon>
        <taxon>Chordata</taxon>
        <taxon>Craniata</taxon>
        <taxon>Vertebrata</taxon>
        <taxon>Euteleostomi</taxon>
        <taxon>Archelosauria</taxon>
        <taxon>Testudinata</taxon>
        <taxon>Testudines</taxon>
        <taxon>Pleurodira</taxon>
        <taxon>Pelomedusidae</taxon>
        <taxon>Pelusios</taxon>
    </lineage>
</organism>
<dbReference type="InterPro" id="IPR022248">
    <property type="entry name" value="TNF_rcpt_RELT"/>
</dbReference>
<reference evidence="9" key="2">
    <citation type="submission" date="2025-09" db="UniProtKB">
        <authorList>
            <consortium name="Ensembl"/>
        </authorList>
    </citation>
    <scope>IDENTIFICATION</scope>
</reference>
<dbReference type="AlphaFoldDB" id="A0A8C8S055"/>
<evidence type="ECO:0000256" key="2">
    <source>
        <dbReference type="ARBA" id="ARBA00008688"/>
    </source>
</evidence>
<dbReference type="GO" id="GO:1900745">
    <property type="term" value="P:positive regulation of p38MAPK cascade"/>
    <property type="evidence" value="ECO:0007669"/>
    <property type="project" value="InterPro"/>
</dbReference>
<evidence type="ECO:0000256" key="5">
    <source>
        <dbReference type="ARBA" id="ARBA00022989"/>
    </source>
</evidence>
<evidence type="ECO:0000256" key="1">
    <source>
        <dbReference type="ARBA" id="ARBA00004162"/>
    </source>
</evidence>
<accession>A0A8C8S055</accession>
<feature type="region of interest" description="Disordered" evidence="7">
    <location>
        <begin position="230"/>
        <end position="279"/>
    </location>
</feature>
<name>A0A8C8S055_9SAUR</name>
<feature type="compositionally biased region" description="Low complexity" evidence="7">
    <location>
        <begin position="138"/>
        <end position="160"/>
    </location>
</feature>
<reference evidence="9" key="1">
    <citation type="submission" date="2025-08" db="UniProtKB">
        <authorList>
            <consortium name="Ensembl"/>
        </authorList>
    </citation>
    <scope>IDENTIFICATION</scope>
</reference>
<keyword evidence="6 8" id="KW-0472">Membrane</keyword>
<evidence type="ECO:0000256" key="7">
    <source>
        <dbReference type="SAM" id="MobiDB-lite"/>
    </source>
</evidence>
<sequence length="279" mass="29708">MAPGITPAPAEAAAPENQVFPSSLASFGLQATTPPAGHAHTGGGVHPEYIAYGLVPVFFIMGLLGILICHVLKKKGYRCTTEAEQEIEEEKLKEKTEMNESINDNNDTVGRIVSYIMKNEANADVLKAMVADNSVCDPESPVSPTTPGSPASPGSPLSPGDTPSKHNCRGHHLHTVGGAVEKDVCARCSHKRWHLFKPTSKSKEPRKSRQGEVTVLSVGRFRVAKVEHKSTSKERKNLMSVSGVESVNGEVPATPVKHGSREVPATPVRHGTGGKTGTE</sequence>
<feature type="compositionally biased region" description="Low complexity" evidence="7">
    <location>
        <begin position="240"/>
        <end position="251"/>
    </location>
</feature>
<evidence type="ECO:0000256" key="8">
    <source>
        <dbReference type="SAM" id="Phobius"/>
    </source>
</evidence>
<dbReference type="PANTHER" id="PTHR31037">
    <property type="entry name" value="RELT-LIKE PROTEIN 1-RELATED"/>
    <property type="match status" value="1"/>
</dbReference>
<keyword evidence="4 8" id="KW-0812">Transmembrane</keyword>
<proteinExistence type="inferred from homology"/>
<feature type="region of interest" description="Disordered" evidence="7">
    <location>
        <begin position="136"/>
        <end position="168"/>
    </location>
</feature>
<protein>
    <submittedName>
        <fullName evidence="9">RELT like 1</fullName>
    </submittedName>
</protein>
<comment type="subcellular location">
    <subcellularLocation>
        <location evidence="1">Cell membrane</location>
        <topology evidence="1">Single-pass membrane protein</topology>
    </subcellularLocation>
</comment>
<keyword evidence="5 8" id="KW-1133">Transmembrane helix</keyword>
<dbReference type="Ensembl" id="ENSPCET00000013809.1">
    <property type="protein sequence ID" value="ENSPCEP00000013323.1"/>
    <property type="gene ID" value="ENSPCEG00000010602.1"/>
</dbReference>
<evidence type="ECO:0000256" key="3">
    <source>
        <dbReference type="ARBA" id="ARBA00022475"/>
    </source>
</evidence>
<evidence type="ECO:0000313" key="9">
    <source>
        <dbReference type="Ensembl" id="ENSPCEP00000013323.1"/>
    </source>
</evidence>